<dbReference type="Gramene" id="TraesCS3B02G118100.1">
    <property type="protein sequence ID" value="TraesCS3B02G118100.1"/>
    <property type="gene ID" value="TraesCS3B02G118100"/>
</dbReference>
<keyword evidence="8 12" id="KW-1133">Transmembrane helix</keyword>
<keyword evidence="7" id="KW-0677">Repeat</keyword>
<feature type="transmembrane region" description="Helical" evidence="12">
    <location>
        <begin position="1034"/>
        <end position="1057"/>
    </location>
</feature>
<dbReference type="Gramene" id="TraesSYM3B03G01599290.1">
    <property type="protein sequence ID" value="TraesSYM3B03G01599290.1"/>
    <property type="gene ID" value="TraesSYM3B03G01599290"/>
</dbReference>
<dbReference type="STRING" id="4565.A0A077RHS4"/>
<reference evidence="16" key="3">
    <citation type="submission" date="2018-10" db="UniProtKB">
        <authorList>
            <consortium name="EnsemblPlants"/>
        </authorList>
    </citation>
    <scope>IDENTIFICATION</scope>
</reference>
<dbReference type="InterPro" id="IPR013210">
    <property type="entry name" value="LRR_N_plant-typ"/>
</dbReference>
<evidence type="ECO:0000313" key="16">
    <source>
        <dbReference type="EnsemblPlants" id="TraesCS3B02G118100.1"/>
    </source>
</evidence>
<evidence type="ECO:0000256" key="4">
    <source>
        <dbReference type="ARBA" id="ARBA00022614"/>
    </source>
</evidence>
<accession>A0A077RHS4</accession>
<dbReference type="FunFam" id="3.80.10.10:FF:000041">
    <property type="entry name" value="LRR receptor-like serine/threonine-protein kinase ERECTA"/>
    <property type="match status" value="1"/>
</dbReference>
<evidence type="ECO:0000256" key="12">
    <source>
        <dbReference type="SAM" id="Phobius"/>
    </source>
</evidence>
<dbReference type="Pfam" id="PF08263">
    <property type="entry name" value="LRRNT_2"/>
    <property type="match status" value="1"/>
</dbReference>
<dbReference type="AlphaFoldDB" id="A0A077RHS4"/>
<dbReference type="InterPro" id="IPR001611">
    <property type="entry name" value="Leu-rich_rpt"/>
</dbReference>
<keyword evidence="10" id="KW-0675">Receptor</keyword>
<dbReference type="EMBL" id="CBUC010001404">
    <property type="protein sequence ID" value="CDJ26667.1"/>
    <property type="molecule type" value="Genomic_DNA"/>
</dbReference>
<feature type="chain" id="PRO_5014501565" evidence="13">
    <location>
        <begin position="24"/>
        <end position="1075"/>
    </location>
</feature>
<dbReference type="InterPro" id="IPR046956">
    <property type="entry name" value="RLP23-like"/>
</dbReference>
<dbReference type="Gramene" id="TraesLAC3B03G01517720.1">
    <property type="protein sequence ID" value="TraesLAC3B03G01517720.1"/>
    <property type="gene ID" value="TraesLAC3B03G01517720"/>
</dbReference>
<comment type="subcellular location">
    <subcellularLocation>
        <location evidence="1">Cell membrane</location>
        <topology evidence="1">Single-pass type I membrane protein</topology>
    </subcellularLocation>
</comment>
<dbReference type="Gramene" id="TraesCLE_scaffold_067201_01G000200.1">
    <property type="protein sequence ID" value="TraesCLE_scaffold_067201_01G000200.1"/>
    <property type="gene ID" value="TraesCLE_scaffold_067201_01G000200"/>
</dbReference>
<sequence length="1075" mass="119940">MSSRHPQLHFILLLLTYYRPTYNAAKGSNGITVQCLPDQALSLLQLKHSFHNPDLSSWQHGTDCCHWEGVGCDRASGQVITLDLSYRSLQSTGGLSSALFNLTSLRSLSLSGNDFNHASLPSFGFERLTELLSLELSETGLSGQIPIGIAHLEKLLTLDISYNDYLYLREPQFQTLVANLTNLRDLYLNEVDISSSGPTWSVAIADSVPLLQNLDLSGCDLSGHIHHSFSRLHFLATINLRANSISEIPSFFAEFSFLTSFVFSANYLQGQFPTKIFLLKNLTYLDVSYNPRLSVQLPDFPPGKNILEHLDLEETNLSSVMPDSFVHLKSLKFLGLSNIGSPRQTFTSIANLTSLNTLWLSGSGIEKPMLSSIGSARHMTDLMLQDYNLSGPIPLWIRNCTNLMSLELIDCNLSGAIPTWIGNLTKLTNLGLQDNRLSGKIPKVLFTLPSLGKLNLLSNELCGTLEDIPDPLSSFLYYIDISSNNLSSHIPKSFFDLMRLQVLMLDSNHFEGTVELSLLWKVKALDILLLSNNMLSVIDVEDGYPFPYIPHITRLGLASCYLTKIPVALRYTNELFLLDLSHNQIDGAIPSWIWVNWKDTMSWLDLSNNMFTSLENSPSVVHMHNLGYLNLSSNKLHGSVPIPLTASNSMAFLDYSNNSFTSIIHDFGRYLPYKTTYLDLSRNKLSGHIPRSICTQQDLEILDLSYNNFSGVVPSCLMQGSNSLSTLKLRENRFHGMLPENIGEGCMLQTIDLNNNLIEGKIPRSLSNCQGLELFDVGNNQIIGSFPSWLGVLPRLRVLVLRFNQLNGTIRDFKGDHTINNYFANLQILDLASNNFSGNLPEGWFNELKAMMENVSDGGEVLGHETYSGARFYQDTVTITFKGFDLSFTKILSTFNAIDFSNNSFDGPVPESIGRLVALRGLNMSYNNFMGQIPFQYRNLSQLEAMDLSWNQITGEIPQELTSLTSLEWLNLSYNNLYGRIPQGNQFSTFSDSSFEGNAGLCGVPLSKHCDNQSSISPTGVAPPESEGLWQDKLGIILFFAFVGLGFGVGFALSFLLRLYCRVEGWICKQAWIHM</sequence>
<dbReference type="Gramene" id="TraesROB_scaffold_125256_01G000200.1">
    <property type="protein sequence ID" value="TraesROB_scaffold_125256_01G000200.1"/>
    <property type="gene ID" value="TraesROB_scaffold_125256_01G000200"/>
</dbReference>
<gene>
    <name evidence="15" type="ORF">TRAES_3BF268000070CFD_c1</name>
</gene>
<evidence type="ECO:0000256" key="10">
    <source>
        <dbReference type="ARBA" id="ARBA00023170"/>
    </source>
</evidence>
<evidence type="ECO:0000313" key="17">
    <source>
        <dbReference type="Proteomes" id="UP000019116"/>
    </source>
</evidence>
<feature type="signal peptide" evidence="13">
    <location>
        <begin position="1"/>
        <end position="23"/>
    </location>
</feature>
<reference evidence="15" key="1">
    <citation type="journal article" date="2014" name="Science">
        <title>Structural and functional partitioning of bread wheat chromosome 3B.</title>
        <authorList>
            <person name="Choulet F."/>
            <person name="Alberti A."/>
            <person name="Theil S."/>
            <person name="Glover N."/>
            <person name="Barbe V."/>
            <person name="Daron J."/>
            <person name="Pingault L."/>
            <person name="Sourdille P."/>
            <person name="Couloux A."/>
            <person name="Paux E."/>
            <person name="Leroy P."/>
            <person name="Mangenot S."/>
            <person name="Guilhot N."/>
            <person name="Le Gouis J."/>
            <person name="Balfourier F."/>
            <person name="Alaux M."/>
            <person name="Jamilloux V."/>
            <person name="Poulain J."/>
            <person name="Durand C."/>
            <person name="Bellec A."/>
            <person name="Gaspin C."/>
            <person name="Safar J."/>
            <person name="Dolezel J."/>
            <person name="Rogers J."/>
            <person name="Vandepoele K."/>
            <person name="Aury J.M."/>
            <person name="Mayer K."/>
            <person name="Berges H."/>
            <person name="Quesneville H."/>
            <person name="Wincker P."/>
            <person name="Feuillet C."/>
        </authorList>
    </citation>
    <scope>NUCLEOTIDE SEQUENCE [LARGE SCALE GENOMIC DNA]</scope>
</reference>
<dbReference type="Proteomes" id="UP000019116">
    <property type="component" value="Chromosome 3B"/>
</dbReference>
<dbReference type="PANTHER" id="PTHR48061">
    <property type="entry name" value="LEUCINE-RICH REPEAT RECEPTOR PROTEIN KINASE EMS1-LIKE-RELATED"/>
    <property type="match status" value="1"/>
</dbReference>
<dbReference type="HOGENOM" id="CLU_000288_18_3_1"/>
<dbReference type="EnsemblPlants" id="TraesCS3B02G118100.1">
    <property type="protein sequence ID" value="TraesCS3B02G118100.1"/>
    <property type="gene ID" value="TraesCS3B02G118100"/>
</dbReference>
<dbReference type="Gramene" id="TraesMAC3B03G01575480.1">
    <property type="protein sequence ID" value="TraesMAC3B03G01575480.1"/>
    <property type="gene ID" value="TraesMAC3B03G01575480"/>
</dbReference>
<dbReference type="Gramene" id="TraesJAG3B03G01584960.1">
    <property type="protein sequence ID" value="TraesJAG3B03G01584960.1"/>
    <property type="gene ID" value="TraesJAG3B03G01584960"/>
</dbReference>
<dbReference type="Gene3D" id="3.80.10.10">
    <property type="entry name" value="Ribonuclease Inhibitor"/>
    <property type="match status" value="4"/>
</dbReference>
<dbReference type="InterPro" id="IPR032675">
    <property type="entry name" value="LRR_dom_sf"/>
</dbReference>
<dbReference type="SMART" id="SM00369">
    <property type="entry name" value="LRR_TYP"/>
    <property type="match status" value="10"/>
</dbReference>
<keyword evidence="5 12" id="KW-0812">Transmembrane</keyword>
<dbReference type="FunFam" id="3.80.10.10:FF:000213">
    <property type="entry name" value="Tyrosine-sulfated glycopeptide receptor 1"/>
    <property type="match status" value="1"/>
</dbReference>
<evidence type="ECO:0000256" key="3">
    <source>
        <dbReference type="ARBA" id="ARBA00022475"/>
    </source>
</evidence>
<dbReference type="Gramene" id="TraesSTA3B03G01568300.1">
    <property type="protein sequence ID" value="TraesSTA3B03G01568300.1"/>
    <property type="gene ID" value="TraesSTA3B03G01568300"/>
</dbReference>
<dbReference type="InterPro" id="IPR003591">
    <property type="entry name" value="Leu-rich_rpt_typical-subtyp"/>
</dbReference>
<dbReference type="Gramene" id="TraesARI3B03G01600760.1">
    <property type="protein sequence ID" value="TraesARI3B03G01600760.1"/>
    <property type="gene ID" value="TraesARI3B03G01600760"/>
</dbReference>
<keyword evidence="17" id="KW-1185">Reference proteome</keyword>
<dbReference type="OrthoDB" id="685205at2759"/>
<evidence type="ECO:0000256" key="5">
    <source>
        <dbReference type="ARBA" id="ARBA00022692"/>
    </source>
</evidence>
<dbReference type="SMR" id="A0A077RHS4"/>
<evidence type="ECO:0000256" key="9">
    <source>
        <dbReference type="ARBA" id="ARBA00023136"/>
    </source>
</evidence>
<evidence type="ECO:0000256" key="13">
    <source>
        <dbReference type="SAM" id="SignalP"/>
    </source>
</evidence>
<comment type="similarity">
    <text evidence="2">Belongs to the RLP family.</text>
</comment>
<evidence type="ECO:0000256" key="8">
    <source>
        <dbReference type="ARBA" id="ARBA00022989"/>
    </source>
</evidence>
<dbReference type="Pfam" id="PF13855">
    <property type="entry name" value="LRR_8"/>
    <property type="match status" value="3"/>
</dbReference>
<feature type="domain" description="Leucine-rich repeat-containing N-terminal plant-type" evidence="14">
    <location>
        <begin position="37"/>
        <end position="73"/>
    </location>
</feature>
<evidence type="ECO:0000256" key="7">
    <source>
        <dbReference type="ARBA" id="ARBA00022737"/>
    </source>
</evidence>
<dbReference type="GO" id="GO:0005886">
    <property type="term" value="C:plasma membrane"/>
    <property type="evidence" value="ECO:0007669"/>
    <property type="project" value="UniProtKB-SubCell"/>
</dbReference>
<dbReference type="PANTHER" id="PTHR48061:SF44">
    <property type="entry name" value="LEUCINE-RICH REPEAT-CONTAINING N-TERMINAL PLANT-TYPE DOMAIN-CONTAINING PROTEIN"/>
    <property type="match status" value="1"/>
</dbReference>
<protein>
    <submittedName>
        <fullName evidence="15">(bread wheat) hypothetical protein</fullName>
    </submittedName>
</protein>
<dbReference type="SUPFAM" id="SSF52058">
    <property type="entry name" value="L domain-like"/>
    <property type="match status" value="3"/>
</dbReference>
<dbReference type="Gramene" id="TraesLDM3B03G01576200.1">
    <property type="protein sequence ID" value="TraesLDM3B03G01576200.1"/>
    <property type="gene ID" value="TraesLDM3B03G01576200"/>
</dbReference>
<name>A0A077RHS4_WHEAT</name>
<keyword evidence="4" id="KW-0433">Leucine-rich repeat</keyword>
<evidence type="ECO:0000256" key="6">
    <source>
        <dbReference type="ARBA" id="ARBA00022729"/>
    </source>
</evidence>
<dbReference type="OMA" id="KENGRGW"/>
<evidence type="ECO:0000259" key="14">
    <source>
        <dbReference type="Pfam" id="PF08263"/>
    </source>
</evidence>
<organism evidence="16">
    <name type="scientific">Triticum aestivum</name>
    <name type="common">Wheat</name>
    <dbReference type="NCBI Taxonomy" id="4565"/>
    <lineage>
        <taxon>Eukaryota</taxon>
        <taxon>Viridiplantae</taxon>
        <taxon>Streptophyta</taxon>
        <taxon>Embryophyta</taxon>
        <taxon>Tracheophyta</taxon>
        <taxon>Spermatophyta</taxon>
        <taxon>Magnoliopsida</taxon>
        <taxon>Liliopsida</taxon>
        <taxon>Poales</taxon>
        <taxon>Poaceae</taxon>
        <taxon>BOP clade</taxon>
        <taxon>Pooideae</taxon>
        <taxon>Triticodae</taxon>
        <taxon>Triticeae</taxon>
        <taxon>Triticinae</taxon>
        <taxon>Triticum</taxon>
    </lineage>
</organism>
<proteinExistence type="inferred from homology"/>
<reference evidence="16" key="2">
    <citation type="submission" date="2018-08" db="EMBL/GenBank/DDBJ databases">
        <authorList>
            <person name="Rossello M."/>
        </authorList>
    </citation>
    <scope>NUCLEOTIDE SEQUENCE [LARGE SCALE GENOMIC DNA]</scope>
    <source>
        <strain evidence="16">cv. Chinese Spring</strain>
    </source>
</reference>
<evidence type="ECO:0000256" key="11">
    <source>
        <dbReference type="ARBA" id="ARBA00023180"/>
    </source>
</evidence>
<evidence type="ECO:0000256" key="2">
    <source>
        <dbReference type="ARBA" id="ARBA00009592"/>
    </source>
</evidence>
<keyword evidence="3" id="KW-1003">Cell membrane</keyword>
<dbReference type="Pfam" id="PF00560">
    <property type="entry name" value="LRR_1"/>
    <property type="match status" value="7"/>
</dbReference>
<keyword evidence="11" id="KW-0325">Glycoprotein</keyword>
<keyword evidence="9 12" id="KW-0472">Membrane</keyword>
<keyword evidence="6 13" id="KW-0732">Signal</keyword>
<evidence type="ECO:0000313" key="15">
    <source>
        <dbReference type="EMBL" id="CDJ26667.1"/>
    </source>
</evidence>
<evidence type="ECO:0000256" key="1">
    <source>
        <dbReference type="ARBA" id="ARBA00004251"/>
    </source>
</evidence>
<dbReference type="Gramene" id="TraesCS3B03G0269600.1">
    <property type="protein sequence ID" value="TraesCS3B03G0269600.1.CDS"/>
    <property type="gene ID" value="TraesCS3B03G0269600"/>
</dbReference>